<dbReference type="VEuPathDB" id="TrichDB:TVAGG3_0896010"/>
<dbReference type="VEuPathDB" id="TrichDB:TVAG_077650"/>
<dbReference type="SMR" id="A2E2X2"/>
<organism evidence="1 2">
    <name type="scientific">Trichomonas vaginalis (strain ATCC PRA-98 / G3)</name>
    <dbReference type="NCBI Taxonomy" id="412133"/>
    <lineage>
        <taxon>Eukaryota</taxon>
        <taxon>Metamonada</taxon>
        <taxon>Parabasalia</taxon>
        <taxon>Trichomonadida</taxon>
        <taxon>Trichomonadidae</taxon>
        <taxon>Trichomonas</taxon>
    </lineage>
</organism>
<protein>
    <submittedName>
        <fullName evidence="1">Uncharacterized protein</fullName>
    </submittedName>
</protein>
<dbReference type="InParanoid" id="A2E2X2"/>
<sequence>MDSKISLKSEVDYLEGLANYLSLQIVEHGGELDFDVTKPLSSDLLRQAIDNINKFVKKPEEDEEHPPTKAIIE</sequence>
<dbReference type="RefSeq" id="XP_001325250.1">
    <property type="nucleotide sequence ID" value="XM_001325215.1"/>
</dbReference>
<accession>A2E2X2</accession>
<name>A2E2X2_TRIV3</name>
<evidence type="ECO:0000313" key="1">
    <source>
        <dbReference type="EMBL" id="EAY13027.1"/>
    </source>
</evidence>
<gene>
    <name evidence="1" type="ORF">TVAG_077650</name>
</gene>
<dbReference type="Proteomes" id="UP000001542">
    <property type="component" value="Unassembled WGS sequence"/>
</dbReference>
<dbReference type="EMBL" id="DS113292">
    <property type="protein sequence ID" value="EAY13027.1"/>
    <property type="molecule type" value="Genomic_DNA"/>
</dbReference>
<reference evidence="1" key="1">
    <citation type="submission" date="2006-10" db="EMBL/GenBank/DDBJ databases">
        <authorList>
            <person name="Amadeo P."/>
            <person name="Zhao Q."/>
            <person name="Wortman J."/>
            <person name="Fraser-Liggett C."/>
            <person name="Carlton J."/>
        </authorList>
    </citation>
    <scope>NUCLEOTIDE SEQUENCE</scope>
    <source>
        <strain evidence="1">G3</strain>
    </source>
</reference>
<dbReference type="AlphaFoldDB" id="A2E2X2"/>
<reference evidence="1" key="2">
    <citation type="journal article" date="2007" name="Science">
        <title>Draft genome sequence of the sexually transmitted pathogen Trichomonas vaginalis.</title>
        <authorList>
            <person name="Carlton J.M."/>
            <person name="Hirt R.P."/>
            <person name="Silva J.C."/>
            <person name="Delcher A.L."/>
            <person name="Schatz M."/>
            <person name="Zhao Q."/>
            <person name="Wortman J.R."/>
            <person name="Bidwell S.L."/>
            <person name="Alsmark U.C.M."/>
            <person name="Besteiro S."/>
            <person name="Sicheritz-Ponten T."/>
            <person name="Noel C.J."/>
            <person name="Dacks J.B."/>
            <person name="Foster P.G."/>
            <person name="Simillion C."/>
            <person name="Van de Peer Y."/>
            <person name="Miranda-Saavedra D."/>
            <person name="Barton G.J."/>
            <person name="Westrop G.D."/>
            <person name="Mueller S."/>
            <person name="Dessi D."/>
            <person name="Fiori P.L."/>
            <person name="Ren Q."/>
            <person name="Paulsen I."/>
            <person name="Zhang H."/>
            <person name="Bastida-Corcuera F.D."/>
            <person name="Simoes-Barbosa A."/>
            <person name="Brown M.T."/>
            <person name="Hayes R.D."/>
            <person name="Mukherjee M."/>
            <person name="Okumura C.Y."/>
            <person name="Schneider R."/>
            <person name="Smith A.J."/>
            <person name="Vanacova S."/>
            <person name="Villalvazo M."/>
            <person name="Haas B.J."/>
            <person name="Pertea M."/>
            <person name="Feldblyum T.V."/>
            <person name="Utterback T.R."/>
            <person name="Shu C.L."/>
            <person name="Osoegawa K."/>
            <person name="de Jong P.J."/>
            <person name="Hrdy I."/>
            <person name="Horvathova L."/>
            <person name="Zubacova Z."/>
            <person name="Dolezal P."/>
            <person name="Malik S.B."/>
            <person name="Logsdon J.M. Jr."/>
            <person name="Henze K."/>
            <person name="Gupta A."/>
            <person name="Wang C.C."/>
            <person name="Dunne R.L."/>
            <person name="Upcroft J.A."/>
            <person name="Upcroft P."/>
            <person name="White O."/>
            <person name="Salzberg S.L."/>
            <person name="Tang P."/>
            <person name="Chiu C.-H."/>
            <person name="Lee Y.-S."/>
            <person name="Embley T.M."/>
            <person name="Coombs G.H."/>
            <person name="Mottram J.C."/>
            <person name="Tachezy J."/>
            <person name="Fraser-Liggett C.M."/>
            <person name="Johnson P.J."/>
        </authorList>
    </citation>
    <scope>NUCLEOTIDE SEQUENCE [LARGE SCALE GENOMIC DNA]</scope>
    <source>
        <strain evidence="1">G3</strain>
    </source>
</reference>
<keyword evidence="2" id="KW-1185">Reference proteome</keyword>
<evidence type="ECO:0000313" key="2">
    <source>
        <dbReference type="Proteomes" id="UP000001542"/>
    </source>
</evidence>
<proteinExistence type="predicted"/>
<dbReference type="KEGG" id="tva:4770999"/>